<comment type="caution">
    <text evidence="1">The sequence shown here is derived from an EMBL/GenBank/DDBJ whole genome shotgun (WGS) entry which is preliminary data.</text>
</comment>
<organism evidence="1 2">
    <name type="scientific">Ceratopteris richardii</name>
    <name type="common">Triangle waterfern</name>
    <dbReference type="NCBI Taxonomy" id="49495"/>
    <lineage>
        <taxon>Eukaryota</taxon>
        <taxon>Viridiplantae</taxon>
        <taxon>Streptophyta</taxon>
        <taxon>Embryophyta</taxon>
        <taxon>Tracheophyta</taxon>
        <taxon>Polypodiopsida</taxon>
        <taxon>Polypodiidae</taxon>
        <taxon>Polypodiales</taxon>
        <taxon>Pteridineae</taxon>
        <taxon>Pteridaceae</taxon>
        <taxon>Parkerioideae</taxon>
        <taxon>Ceratopteris</taxon>
    </lineage>
</organism>
<accession>A0A8T2QAA6</accession>
<dbReference type="Proteomes" id="UP000825935">
    <property type="component" value="Chromosome 36"/>
</dbReference>
<dbReference type="EMBL" id="CM035441">
    <property type="protein sequence ID" value="KAH7280565.1"/>
    <property type="molecule type" value="Genomic_DNA"/>
</dbReference>
<sequence length="204" mass="24672">MEPDRHESGPVRRPLKWPLNYQALPAIMSYHHHHLYEFVTQKLTESLPEEPIQPSYEHEYRDHNGFGHVHCHMHKQEPTLFSLDHYNPNDQVKMQVLPSTLFTKSALFIEKDHLHFHHQFVHLHKIFCRQMWPEVENPQWVPDRDPLDYRVFFPDLQTRTVTKTGVFVHEKGDFLEFKYYHSHWHTLTARCSKHPDSFKYFIPT</sequence>
<keyword evidence="2" id="KW-1185">Reference proteome</keyword>
<evidence type="ECO:0000313" key="2">
    <source>
        <dbReference type="Proteomes" id="UP000825935"/>
    </source>
</evidence>
<dbReference type="OrthoDB" id="1914567at2759"/>
<gene>
    <name evidence="1" type="ORF">KP509_36G003100</name>
</gene>
<protein>
    <submittedName>
        <fullName evidence="1">Uncharacterized protein</fullName>
    </submittedName>
</protein>
<proteinExistence type="predicted"/>
<dbReference type="AlphaFoldDB" id="A0A8T2QAA6"/>
<evidence type="ECO:0000313" key="1">
    <source>
        <dbReference type="EMBL" id="KAH7280565.1"/>
    </source>
</evidence>
<reference evidence="1" key="1">
    <citation type="submission" date="2021-08" db="EMBL/GenBank/DDBJ databases">
        <title>WGS assembly of Ceratopteris richardii.</title>
        <authorList>
            <person name="Marchant D.B."/>
            <person name="Chen G."/>
            <person name="Jenkins J."/>
            <person name="Shu S."/>
            <person name="Leebens-Mack J."/>
            <person name="Grimwood J."/>
            <person name="Schmutz J."/>
            <person name="Soltis P."/>
            <person name="Soltis D."/>
            <person name="Chen Z.-H."/>
        </authorList>
    </citation>
    <scope>NUCLEOTIDE SEQUENCE</scope>
    <source>
        <strain evidence="1">Whitten #5841</strain>
        <tissue evidence="1">Leaf</tissue>
    </source>
</reference>
<name>A0A8T2QAA6_CERRI</name>